<dbReference type="AlphaFoldDB" id="A0A4Q4KME2"/>
<gene>
    <name evidence="2" type="ORF">ERX46_04035</name>
</gene>
<feature type="chain" id="PRO_5020802629" description="Outer membrane protein beta-barrel domain-containing protein" evidence="1">
    <location>
        <begin position="22"/>
        <end position="297"/>
    </location>
</feature>
<evidence type="ECO:0000313" key="3">
    <source>
        <dbReference type="Proteomes" id="UP000293952"/>
    </source>
</evidence>
<keyword evidence="1" id="KW-0732">Signal</keyword>
<organism evidence="2 3">
    <name type="scientific">Brumimicrobium glaciale</name>
    <dbReference type="NCBI Taxonomy" id="200475"/>
    <lineage>
        <taxon>Bacteria</taxon>
        <taxon>Pseudomonadati</taxon>
        <taxon>Bacteroidota</taxon>
        <taxon>Flavobacteriia</taxon>
        <taxon>Flavobacteriales</taxon>
        <taxon>Crocinitomicaceae</taxon>
        <taxon>Brumimicrobium</taxon>
    </lineage>
</organism>
<name>A0A4Q4KME2_9FLAO</name>
<proteinExistence type="predicted"/>
<reference evidence="2 3" key="1">
    <citation type="submission" date="2019-02" db="EMBL/GenBank/DDBJ databases">
        <title>Genome sequence of the sea-ice species Brumimicrobium glaciale.</title>
        <authorList>
            <person name="Bowman J.P."/>
        </authorList>
    </citation>
    <scope>NUCLEOTIDE SEQUENCE [LARGE SCALE GENOMIC DNA]</scope>
    <source>
        <strain evidence="2 3">IC156</strain>
    </source>
</reference>
<dbReference type="EMBL" id="SETE01000002">
    <property type="protein sequence ID" value="RYM34551.1"/>
    <property type="molecule type" value="Genomic_DNA"/>
</dbReference>
<evidence type="ECO:0000313" key="2">
    <source>
        <dbReference type="EMBL" id="RYM34551.1"/>
    </source>
</evidence>
<accession>A0A4Q4KME2</accession>
<dbReference type="RefSeq" id="WP_130092560.1">
    <property type="nucleotide sequence ID" value="NZ_SETE01000002.1"/>
</dbReference>
<evidence type="ECO:0008006" key="4">
    <source>
        <dbReference type="Google" id="ProtNLM"/>
    </source>
</evidence>
<comment type="caution">
    <text evidence="2">The sequence shown here is derived from an EMBL/GenBank/DDBJ whole genome shotgun (WGS) entry which is preliminary data.</text>
</comment>
<sequence>MKTFKLLTFFALIIFSFNSFSQETEPIKRVKFDDIHIHLGPLFERYQKGNINDFQTLAPQSDLLEEYPQNFSQSNGYGISGSAALSVMVGIKFSNKEKTSYKSNPLLRLGFSYSSGTHISSNYSEDTRYPFDTLTSSQTGAQTFVDSVYTQHSGANYSSDQLRFNAALIFRTNPEARWSLYSGIGLTAGVSINAKTQIYYSTFVSTESQNNDVSINNSNYNSDERVTENYKNEMNYGFSAYIPFGVDFRIGNKREFWKRTHLFYEIKPELNVVSIPELYTITNTRISQGIGVRVTFN</sequence>
<feature type="signal peptide" evidence="1">
    <location>
        <begin position="1"/>
        <end position="21"/>
    </location>
</feature>
<dbReference type="OrthoDB" id="1467151at2"/>
<evidence type="ECO:0000256" key="1">
    <source>
        <dbReference type="SAM" id="SignalP"/>
    </source>
</evidence>
<keyword evidence="3" id="KW-1185">Reference proteome</keyword>
<protein>
    <recommendedName>
        <fullName evidence="4">Outer membrane protein beta-barrel domain-containing protein</fullName>
    </recommendedName>
</protein>
<dbReference type="Proteomes" id="UP000293952">
    <property type="component" value="Unassembled WGS sequence"/>
</dbReference>